<dbReference type="EMBL" id="QXWK01000022">
    <property type="protein sequence ID" value="NBH62311.1"/>
    <property type="molecule type" value="Genomic_DNA"/>
</dbReference>
<reference evidence="2 3" key="1">
    <citation type="submission" date="2018-08" db="EMBL/GenBank/DDBJ databases">
        <title>Murine metabolic-syndrome-specific gut microbial biobank.</title>
        <authorList>
            <person name="Liu C."/>
        </authorList>
    </citation>
    <scope>NUCLEOTIDE SEQUENCE [LARGE SCALE GENOMIC DNA]</scope>
    <source>
        <strain evidence="2 3">28</strain>
    </source>
</reference>
<dbReference type="PANTHER" id="PTHR43628:SF1">
    <property type="entry name" value="CHITIN SYNTHASE REGULATORY FACTOR 2-RELATED"/>
    <property type="match status" value="1"/>
</dbReference>
<dbReference type="SUPFAM" id="SSF81901">
    <property type="entry name" value="HCP-like"/>
    <property type="match status" value="4"/>
</dbReference>
<dbReference type="NCBIfam" id="NF041498">
    <property type="entry name" value="MobP2"/>
    <property type="match status" value="1"/>
</dbReference>
<sequence>MSNKSPGVVVVTTFCGPDQKYFAGFISYIDRPEAVRRKYIEEYDIFAGYMDYMGNPDKSLGMDFEKPEKISGLFTAQKDNLSKDEIQSLKTVYTDAQDKGSLMWQTVLSFDNDWLAQMGVYDSTLQILDEKRMRNVARSAINKMLEKEGLQNGIWSASFHYNTDNIHVHISTVEPVPMRPKKRYEQYEVVQVDGKWQYKKELNPETGKMERIPILDEKGNIVEKEEYVGRFRESSLKTAKSTIVSELVNDKELNIEINNLIRQRLVQSMKEYVLYDDKEFRSRFLALYEKLPENKGVCNYRNSAMSHLRTEIDDLTELYIKKYHEGDFEILQAKLRLQENRYQAAYGENNDPYMLNKLDDLYYRMGNAILRQLKDYDKSVKQTEETILMPEPEPEALEPDWQEDARENEEQEKAPEPDLQEEILGDCDDVAAELLFEPEKLKEYYLNWKDGYSETRDLIYVDHNYADAMETLQQLSQNGNVLAIGELGNIYHFGRGVDPDEELAQSYYEEALKGFMACYESNPRYCAYRIGKQHLYGQGTEKDAKKAAIYLQEAADEEHSYAMYLLGGLYLQGNGVERNVDIALNYYIDAAELNNPYAQYKLGQIYEQGEVADKNVEKAYFYYADALYAFLKQDGKDDNMLYRIGTMYLNGRGTAVDYRSAEAFLHEAAELNHQLAIYQLGRLHLMDENPEKNVEKGIEYLKQAVENENMYAMYQLGQIYEKGKIVQPDSDASYAFYEKALQQYLKVEEKDETLYYRIGMMYLHGKGTPIDYEKAVEHLQASADLDNALAMYQLGKLYLSGEGVVGDEEKALGYFISAADHDNAFAAFKAGALYENGIGTRVNEEKAYQYYQSALHEFLQMEPKDDMLNYRVGMMYLRGQGTAINYEKAVEYLRSSADLDNTLAMYQLGTLAKQSGDINSAREWYAKSAAKGNEYAAAALYRIETPQQRHRILPYCRTDNYQLREALAWLRRSLDDTLEHWLNKEDYEQLQKEITAKKESQFEV</sequence>
<evidence type="ECO:0000313" key="2">
    <source>
        <dbReference type="EMBL" id="NBH62311.1"/>
    </source>
</evidence>
<feature type="region of interest" description="Disordered" evidence="1">
    <location>
        <begin position="386"/>
        <end position="417"/>
    </location>
</feature>
<organism evidence="2 3">
    <name type="scientific">Anaerotruncus colihominis</name>
    <dbReference type="NCBI Taxonomy" id="169435"/>
    <lineage>
        <taxon>Bacteria</taxon>
        <taxon>Bacillati</taxon>
        <taxon>Bacillota</taxon>
        <taxon>Clostridia</taxon>
        <taxon>Eubacteriales</taxon>
        <taxon>Oscillospiraceae</taxon>
        <taxon>Anaerotruncus</taxon>
    </lineage>
</organism>
<dbReference type="InterPro" id="IPR011990">
    <property type="entry name" value="TPR-like_helical_dom_sf"/>
</dbReference>
<feature type="compositionally biased region" description="Acidic residues" evidence="1">
    <location>
        <begin position="392"/>
        <end position="410"/>
    </location>
</feature>
<keyword evidence="3" id="KW-1185">Reference proteome</keyword>
<dbReference type="RefSeq" id="WP_160202600.1">
    <property type="nucleotide sequence ID" value="NZ_QXWK01000022.1"/>
</dbReference>
<dbReference type="PANTHER" id="PTHR43628">
    <property type="entry name" value="ACTIVATOR OF C KINASE PROTEIN 1-RELATED"/>
    <property type="match status" value="1"/>
</dbReference>
<dbReference type="InterPro" id="IPR052945">
    <property type="entry name" value="Mitotic_Regulator"/>
</dbReference>
<dbReference type="Pfam" id="PF08238">
    <property type="entry name" value="Sel1"/>
    <property type="match status" value="12"/>
</dbReference>
<dbReference type="InterPro" id="IPR041073">
    <property type="entry name" value="MobL"/>
</dbReference>
<dbReference type="SMART" id="SM00671">
    <property type="entry name" value="SEL1"/>
    <property type="match status" value="12"/>
</dbReference>
<dbReference type="Gene3D" id="1.25.40.10">
    <property type="entry name" value="Tetratricopeptide repeat domain"/>
    <property type="match status" value="4"/>
</dbReference>
<dbReference type="InterPro" id="IPR048101">
    <property type="entry name" value="MobP2"/>
</dbReference>
<name>A0A845QMK8_9FIRM</name>
<dbReference type="Pfam" id="PF18555">
    <property type="entry name" value="MobL"/>
    <property type="match status" value="1"/>
</dbReference>
<evidence type="ECO:0000313" key="3">
    <source>
        <dbReference type="Proteomes" id="UP000446866"/>
    </source>
</evidence>
<protein>
    <submittedName>
        <fullName evidence="2">Sel1 repeat family protein</fullName>
    </submittedName>
</protein>
<evidence type="ECO:0000256" key="1">
    <source>
        <dbReference type="SAM" id="MobiDB-lite"/>
    </source>
</evidence>
<accession>A0A845QMK8</accession>
<dbReference type="Proteomes" id="UP000446866">
    <property type="component" value="Unassembled WGS sequence"/>
</dbReference>
<dbReference type="InterPro" id="IPR006597">
    <property type="entry name" value="Sel1-like"/>
</dbReference>
<comment type="caution">
    <text evidence="2">The sequence shown here is derived from an EMBL/GenBank/DDBJ whole genome shotgun (WGS) entry which is preliminary data.</text>
</comment>
<dbReference type="AlphaFoldDB" id="A0A845QMK8"/>
<gene>
    <name evidence="2" type="ORF">D0435_11670</name>
</gene>
<proteinExistence type="predicted"/>